<proteinExistence type="predicted"/>
<accession>A0ABW9WFK6</accession>
<comment type="caution">
    <text evidence="2">The sequence shown here is derived from an EMBL/GenBank/DDBJ whole genome shotgun (WGS) entry which is preliminary data.</text>
</comment>
<evidence type="ECO:0008006" key="4">
    <source>
        <dbReference type="Google" id="ProtNLM"/>
    </source>
</evidence>
<keyword evidence="3" id="KW-1185">Reference proteome</keyword>
<dbReference type="EMBL" id="WWCS01000006">
    <property type="protein sequence ID" value="MYN39899.1"/>
    <property type="molecule type" value="Genomic_DNA"/>
</dbReference>
<feature type="signal peptide" evidence="1">
    <location>
        <begin position="1"/>
        <end position="23"/>
    </location>
</feature>
<evidence type="ECO:0000313" key="2">
    <source>
        <dbReference type="EMBL" id="MYN39899.1"/>
    </source>
</evidence>
<feature type="chain" id="PRO_5045931779" description="Cytochrome c domain-containing protein" evidence="1">
    <location>
        <begin position="24"/>
        <end position="404"/>
    </location>
</feature>
<keyword evidence="1" id="KW-0732">Signal</keyword>
<evidence type="ECO:0000313" key="3">
    <source>
        <dbReference type="Proteomes" id="UP000466332"/>
    </source>
</evidence>
<dbReference type="Proteomes" id="UP000466332">
    <property type="component" value="Unassembled WGS sequence"/>
</dbReference>
<gene>
    <name evidence="2" type="ORF">GTP55_10985</name>
</gene>
<sequence length="404" mass="43193">MKSKILAYLCLGLCIHAAGTAWAANPVPATGGVLPSGQNADQLSWQHFIAAITPASTSQVVFETWASDPDIYTPTPHWPTPEQAKNKKLRPGLLQLSKAPHALTAAMIDGQCQPVGDAKAGNFPIAGSTPPPQPVKLTGSQPCYAEEVRRNRPSYDYLTSNGLNTQAGLAKAYQKAKSSDWRVSLPTDAVEVKADWVPIDTIVDWLAANHVKKTVAQVKAQYYTTVSGGTVYGLVSFHISSKEIPNWVWASFEHQANPGRCDTMGCYDSFGAVKPKILPAAETSANGQYGNCAKTPAVAKLFKAAQLDAVWQNYCLKASQIDFVAKNGAPLMLGDSFTERIAAAVPIRQSSCMACHASAAVNKDGSPFTTLLSSNPMGKVTLPTDTVSVDFIWGITNLLKNDGQ</sequence>
<reference evidence="2 3" key="1">
    <citation type="submission" date="2019-12" db="EMBL/GenBank/DDBJ databases">
        <title>Novel species isolated from a subtropical stream in China.</title>
        <authorList>
            <person name="Lu H."/>
        </authorList>
    </citation>
    <scope>NUCLEOTIDE SEQUENCE [LARGE SCALE GENOMIC DNA]</scope>
    <source>
        <strain evidence="2 3">FT109W</strain>
    </source>
</reference>
<organism evidence="2 3">
    <name type="scientific">Duganella margarita</name>
    <dbReference type="NCBI Taxonomy" id="2692170"/>
    <lineage>
        <taxon>Bacteria</taxon>
        <taxon>Pseudomonadati</taxon>
        <taxon>Pseudomonadota</taxon>
        <taxon>Betaproteobacteria</taxon>
        <taxon>Burkholderiales</taxon>
        <taxon>Oxalobacteraceae</taxon>
        <taxon>Telluria group</taxon>
        <taxon>Duganella</taxon>
    </lineage>
</organism>
<protein>
    <recommendedName>
        <fullName evidence="4">Cytochrome c domain-containing protein</fullName>
    </recommendedName>
</protein>
<evidence type="ECO:0000256" key="1">
    <source>
        <dbReference type="SAM" id="SignalP"/>
    </source>
</evidence>
<dbReference type="RefSeq" id="WP_161044983.1">
    <property type="nucleotide sequence ID" value="NZ_WWCS01000006.1"/>
</dbReference>
<name>A0ABW9WFK6_9BURK</name>